<keyword evidence="8 20" id="KW-0418">Kinase</keyword>
<proteinExistence type="inferred from homology"/>
<dbReference type="PANTHER" id="PTHR34299:SF1">
    <property type="entry name" value="DIACYLGLYCEROL KINASE"/>
    <property type="match status" value="1"/>
</dbReference>
<organism evidence="20 21">
    <name type="scientific">Gracilibacillus ureilyticus</name>
    <dbReference type="NCBI Taxonomy" id="531814"/>
    <lineage>
        <taxon>Bacteria</taxon>
        <taxon>Bacillati</taxon>
        <taxon>Bacillota</taxon>
        <taxon>Bacilli</taxon>
        <taxon>Bacillales</taxon>
        <taxon>Bacillaceae</taxon>
        <taxon>Gracilibacillus</taxon>
    </lineage>
</organism>
<evidence type="ECO:0000256" key="16">
    <source>
        <dbReference type="PIRSR" id="PIRSR600829-2"/>
    </source>
</evidence>
<evidence type="ECO:0000256" key="18">
    <source>
        <dbReference type="PIRSR" id="PIRSR600829-4"/>
    </source>
</evidence>
<dbReference type="GO" id="GO:0016301">
    <property type="term" value="F:kinase activity"/>
    <property type="evidence" value="ECO:0007669"/>
    <property type="project" value="UniProtKB-KW"/>
</dbReference>
<feature type="binding site" evidence="17">
    <location>
        <begin position="95"/>
        <end position="96"/>
    </location>
    <ligand>
        <name>ATP</name>
        <dbReference type="ChEBI" id="CHEBI:30616"/>
    </ligand>
</feature>
<evidence type="ECO:0000256" key="11">
    <source>
        <dbReference type="ARBA" id="ARBA00023098"/>
    </source>
</evidence>
<gene>
    <name evidence="20" type="ORF">SAMN04487944_101519</name>
</gene>
<feature type="transmembrane region" description="Helical" evidence="19">
    <location>
        <begin position="97"/>
        <end position="122"/>
    </location>
</feature>
<dbReference type="PANTHER" id="PTHR34299">
    <property type="entry name" value="DIACYLGLYCEROL KINASE"/>
    <property type="match status" value="1"/>
</dbReference>
<evidence type="ECO:0000256" key="8">
    <source>
        <dbReference type="ARBA" id="ARBA00022777"/>
    </source>
</evidence>
<comment type="cofactor">
    <cofactor evidence="18">
        <name>Mg(2+)</name>
        <dbReference type="ChEBI" id="CHEBI:18420"/>
    </cofactor>
    <text evidence="18">Mn(2+), Zn(2+), Cd(2+) and Co(2+) support activity to lesser extents.</text>
</comment>
<reference evidence="20 21" key="1">
    <citation type="submission" date="2016-10" db="EMBL/GenBank/DDBJ databases">
        <authorList>
            <person name="de Groot N.N."/>
        </authorList>
    </citation>
    <scope>NUCLEOTIDE SEQUENCE [LARGE SCALE GENOMIC DNA]</scope>
    <source>
        <strain evidence="20 21">CGMCC 1.7727</strain>
    </source>
</reference>
<evidence type="ECO:0000313" key="20">
    <source>
        <dbReference type="EMBL" id="SER17807.1"/>
    </source>
</evidence>
<dbReference type="Gene3D" id="1.10.287.3610">
    <property type="match status" value="1"/>
</dbReference>
<dbReference type="GO" id="GO:0046872">
    <property type="term" value="F:metal ion binding"/>
    <property type="evidence" value="ECO:0007669"/>
    <property type="project" value="UniProtKB-KW"/>
</dbReference>
<dbReference type="AlphaFoldDB" id="A0A1H9M2W1"/>
<comment type="similarity">
    <text evidence="2">Belongs to the bacterial diacylglycerol kinase family.</text>
</comment>
<dbReference type="GO" id="GO:0005886">
    <property type="term" value="C:plasma membrane"/>
    <property type="evidence" value="ECO:0007669"/>
    <property type="project" value="UniProtKB-SubCell"/>
</dbReference>
<keyword evidence="13" id="KW-0594">Phospholipid biosynthesis</keyword>
<dbReference type="GO" id="GO:0008654">
    <property type="term" value="P:phospholipid biosynthetic process"/>
    <property type="evidence" value="ECO:0007669"/>
    <property type="project" value="UniProtKB-KW"/>
</dbReference>
<keyword evidence="18" id="KW-0460">Magnesium</keyword>
<protein>
    <submittedName>
        <fullName evidence="20">Diacylglycerol kinase (ATP)</fullName>
    </submittedName>
</protein>
<evidence type="ECO:0000256" key="3">
    <source>
        <dbReference type="ARBA" id="ARBA00022475"/>
    </source>
</evidence>
<evidence type="ECO:0000256" key="14">
    <source>
        <dbReference type="ARBA" id="ARBA00023264"/>
    </source>
</evidence>
<evidence type="ECO:0000256" key="7">
    <source>
        <dbReference type="ARBA" id="ARBA00022741"/>
    </source>
</evidence>
<keyword evidence="21" id="KW-1185">Reference proteome</keyword>
<feature type="binding site" evidence="18">
    <location>
        <position position="77"/>
    </location>
    <ligand>
        <name>a divalent metal cation</name>
        <dbReference type="ChEBI" id="CHEBI:60240"/>
    </ligand>
</feature>
<keyword evidence="18" id="KW-0479">Metal-binding</keyword>
<keyword evidence="6 19" id="KW-0812">Transmembrane</keyword>
<dbReference type="Proteomes" id="UP000199687">
    <property type="component" value="Unassembled WGS sequence"/>
</dbReference>
<keyword evidence="10 19" id="KW-1133">Transmembrane helix</keyword>
<dbReference type="Pfam" id="PF01219">
    <property type="entry name" value="DAGK_prokar"/>
    <property type="match status" value="1"/>
</dbReference>
<keyword evidence="12 19" id="KW-0472">Membrane</keyword>
<accession>A0A1H9M2W1</accession>
<keyword evidence="5" id="KW-0808">Transferase</keyword>
<feature type="binding site" evidence="17">
    <location>
        <position position="29"/>
    </location>
    <ligand>
        <name>ATP</name>
        <dbReference type="ChEBI" id="CHEBI:30616"/>
    </ligand>
</feature>
<dbReference type="OrthoDB" id="9789934at2"/>
<evidence type="ECO:0000256" key="2">
    <source>
        <dbReference type="ARBA" id="ARBA00005967"/>
    </source>
</evidence>
<dbReference type="GO" id="GO:0005524">
    <property type="term" value="F:ATP binding"/>
    <property type="evidence" value="ECO:0007669"/>
    <property type="project" value="UniProtKB-KW"/>
</dbReference>
<evidence type="ECO:0000256" key="10">
    <source>
        <dbReference type="ARBA" id="ARBA00022989"/>
    </source>
</evidence>
<evidence type="ECO:0000256" key="4">
    <source>
        <dbReference type="ARBA" id="ARBA00022516"/>
    </source>
</evidence>
<dbReference type="STRING" id="531814.SAMN04487944_101519"/>
<keyword evidence="11" id="KW-0443">Lipid metabolism</keyword>
<keyword evidence="3" id="KW-1003">Cell membrane</keyword>
<feature type="binding site" evidence="18">
    <location>
        <position position="29"/>
    </location>
    <ligand>
        <name>a divalent metal cation</name>
        <dbReference type="ChEBI" id="CHEBI:60240"/>
    </ligand>
</feature>
<name>A0A1H9M2W1_9BACI</name>
<keyword evidence="14" id="KW-1208">Phospholipid metabolism</keyword>
<evidence type="ECO:0000313" key="21">
    <source>
        <dbReference type="Proteomes" id="UP000199687"/>
    </source>
</evidence>
<dbReference type="InterPro" id="IPR000829">
    <property type="entry name" value="DAGK"/>
</dbReference>
<feature type="active site" description="Proton acceptor" evidence="15">
    <location>
        <position position="70"/>
    </location>
</feature>
<evidence type="ECO:0000256" key="19">
    <source>
        <dbReference type="SAM" id="Phobius"/>
    </source>
</evidence>
<feature type="binding site" evidence="16">
    <location>
        <position position="70"/>
    </location>
    <ligand>
        <name>substrate</name>
    </ligand>
</feature>
<keyword evidence="9 17" id="KW-0067">ATP-binding</keyword>
<feature type="binding site" evidence="17">
    <location>
        <position position="17"/>
    </location>
    <ligand>
        <name>ATP</name>
        <dbReference type="ChEBI" id="CHEBI:30616"/>
    </ligand>
</feature>
<dbReference type="InterPro" id="IPR033717">
    <property type="entry name" value="UDPK"/>
</dbReference>
<evidence type="ECO:0000256" key="9">
    <source>
        <dbReference type="ARBA" id="ARBA00022840"/>
    </source>
</evidence>
<evidence type="ECO:0000256" key="17">
    <source>
        <dbReference type="PIRSR" id="PIRSR600829-3"/>
    </source>
</evidence>
<evidence type="ECO:0000256" key="5">
    <source>
        <dbReference type="ARBA" id="ARBA00022679"/>
    </source>
</evidence>
<dbReference type="RefSeq" id="WP_089738648.1">
    <property type="nucleotide sequence ID" value="NZ_FOGL01000001.1"/>
</dbReference>
<evidence type="ECO:0000256" key="15">
    <source>
        <dbReference type="PIRSR" id="PIRSR600829-1"/>
    </source>
</evidence>
<evidence type="ECO:0000256" key="12">
    <source>
        <dbReference type="ARBA" id="ARBA00023136"/>
    </source>
</evidence>
<dbReference type="EMBL" id="FOGL01000001">
    <property type="protein sequence ID" value="SER17807.1"/>
    <property type="molecule type" value="Genomic_DNA"/>
</dbReference>
<feature type="binding site" evidence="17">
    <location>
        <position position="77"/>
    </location>
    <ligand>
        <name>ATP</name>
        <dbReference type="ChEBI" id="CHEBI:30616"/>
    </ligand>
</feature>
<dbReference type="CDD" id="cd14265">
    <property type="entry name" value="UDPK_IM_like"/>
    <property type="match status" value="1"/>
</dbReference>
<comment type="subcellular location">
    <subcellularLocation>
        <location evidence="1">Cell membrane</location>
        <topology evidence="1">Multi-pass membrane protein</topology>
    </subcellularLocation>
</comment>
<feature type="transmembrane region" description="Helical" evidence="19">
    <location>
        <begin position="32"/>
        <end position="51"/>
    </location>
</feature>
<evidence type="ECO:0000256" key="6">
    <source>
        <dbReference type="ARBA" id="ARBA00022692"/>
    </source>
</evidence>
<keyword evidence="4" id="KW-0444">Lipid biosynthesis</keyword>
<evidence type="ECO:0000256" key="13">
    <source>
        <dbReference type="ARBA" id="ARBA00023209"/>
    </source>
</evidence>
<evidence type="ECO:0000256" key="1">
    <source>
        <dbReference type="ARBA" id="ARBA00004651"/>
    </source>
</evidence>
<dbReference type="InterPro" id="IPR036945">
    <property type="entry name" value="DAGK_sf"/>
</dbReference>
<keyword evidence="7 17" id="KW-0547">Nucleotide-binding</keyword>
<sequence>MASDYQGKKCFHFGFKYALNGLMYAIKKERNVKIHLLATAVVFILGIWTKLSFIEWAVLSLTCGTVIGMEVMNTAVETALNYLEPNKRIAVGLAKDLAAGAVLVTAIFAIIIGCCIFLPHWIN</sequence>